<dbReference type="AlphaFoldDB" id="A0A7G9R5G9"/>
<organism evidence="3 4">
    <name type="scientific">Phycicoccus endophyticus</name>
    <dbReference type="NCBI Taxonomy" id="1690220"/>
    <lineage>
        <taxon>Bacteria</taxon>
        <taxon>Bacillati</taxon>
        <taxon>Actinomycetota</taxon>
        <taxon>Actinomycetes</taxon>
        <taxon>Micrococcales</taxon>
        <taxon>Intrasporangiaceae</taxon>
        <taxon>Phycicoccus</taxon>
    </lineage>
</organism>
<protein>
    <submittedName>
        <fullName evidence="3">Uncharacterized protein</fullName>
    </submittedName>
</protein>
<name>A0A7G9R5G9_9MICO</name>
<dbReference type="EMBL" id="CP060712">
    <property type="protein sequence ID" value="QNN50844.1"/>
    <property type="molecule type" value="Genomic_DNA"/>
</dbReference>
<proteinExistence type="predicted"/>
<keyword evidence="2" id="KW-1133">Transmembrane helix</keyword>
<keyword evidence="2" id="KW-0812">Transmembrane</keyword>
<evidence type="ECO:0000256" key="2">
    <source>
        <dbReference type="SAM" id="Phobius"/>
    </source>
</evidence>
<evidence type="ECO:0000256" key="1">
    <source>
        <dbReference type="SAM" id="MobiDB-lite"/>
    </source>
</evidence>
<feature type="transmembrane region" description="Helical" evidence="2">
    <location>
        <begin position="12"/>
        <end position="33"/>
    </location>
</feature>
<evidence type="ECO:0000313" key="3">
    <source>
        <dbReference type="EMBL" id="QNN50844.1"/>
    </source>
</evidence>
<sequence length="74" mass="8448">MLLPESVLSSDWFAVLAVFVAVNTVMYVGLAVAKVFPKLYPRDWFSRRYTRAQTRSIHPDATESAPPARRSLRH</sequence>
<dbReference type="KEGG" id="pei:H9L10_00905"/>
<gene>
    <name evidence="3" type="ORF">H9L10_00905</name>
</gene>
<keyword evidence="4" id="KW-1185">Reference proteome</keyword>
<evidence type="ECO:0000313" key="4">
    <source>
        <dbReference type="Proteomes" id="UP000515976"/>
    </source>
</evidence>
<feature type="region of interest" description="Disordered" evidence="1">
    <location>
        <begin position="53"/>
        <end position="74"/>
    </location>
</feature>
<accession>A0A7G9R5G9</accession>
<keyword evidence="2" id="KW-0472">Membrane</keyword>
<reference evidence="3 4" key="1">
    <citation type="submission" date="2020-08" db="EMBL/GenBank/DDBJ databases">
        <title>Genome sequence of Phycicoccus endophyticus JCM 31784T.</title>
        <authorList>
            <person name="Hyun D.-W."/>
            <person name="Bae J.-W."/>
        </authorList>
    </citation>
    <scope>NUCLEOTIDE SEQUENCE [LARGE SCALE GENOMIC DNA]</scope>
    <source>
        <strain evidence="3 4">JCM 31784</strain>
    </source>
</reference>
<dbReference type="Proteomes" id="UP000515976">
    <property type="component" value="Chromosome"/>
</dbReference>